<dbReference type="InterPro" id="IPR006076">
    <property type="entry name" value="FAD-dep_OxRdtase"/>
</dbReference>
<protein>
    <submittedName>
        <fullName evidence="3">Gamma-glutamylputrescine oxidase</fullName>
    </submittedName>
</protein>
<name>A0A1I6MH92_9RHOB</name>
<accession>A0A1I6MH92</accession>
<evidence type="ECO:0000256" key="1">
    <source>
        <dbReference type="ARBA" id="ARBA00023002"/>
    </source>
</evidence>
<dbReference type="STRING" id="1123755.SAMN05444714_1784"/>
<feature type="domain" description="FAD dependent oxidoreductase" evidence="2">
    <location>
        <begin position="39"/>
        <end position="389"/>
    </location>
</feature>
<dbReference type="EMBL" id="FOZM01000001">
    <property type="protein sequence ID" value="SFS14977.1"/>
    <property type="molecule type" value="Genomic_DNA"/>
</dbReference>
<dbReference type="PANTHER" id="PTHR13847:SF281">
    <property type="entry name" value="FAD DEPENDENT OXIDOREDUCTASE DOMAIN-CONTAINING PROTEIN"/>
    <property type="match status" value="1"/>
</dbReference>
<dbReference type="PANTHER" id="PTHR13847">
    <property type="entry name" value="SARCOSINE DEHYDROGENASE-RELATED"/>
    <property type="match status" value="1"/>
</dbReference>
<dbReference type="RefSeq" id="WP_090206592.1">
    <property type="nucleotide sequence ID" value="NZ_FOZM01000001.1"/>
</dbReference>
<dbReference type="GO" id="GO:0016491">
    <property type="term" value="F:oxidoreductase activity"/>
    <property type="evidence" value="ECO:0007669"/>
    <property type="project" value="UniProtKB-KW"/>
</dbReference>
<keyword evidence="1" id="KW-0560">Oxidoreductase</keyword>
<dbReference type="GO" id="GO:0005737">
    <property type="term" value="C:cytoplasm"/>
    <property type="evidence" value="ECO:0007669"/>
    <property type="project" value="TreeGrafter"/>
</dbReference>
<gene>
    <name evidence="3" type="ORF">SAMN05444714_1784</name>
</gene>
<dbReference type="InterPro" id="IPR036188">
    <property type="entry name" value="FAD/NAD-bd_sf"/>
</dbReference>
<reference evidence="3 4" key="1">
    <citation type="submission" date="2016-10" db="EMBL/GenBank/DDBJ databases">
        <authorList>
            <person name="de Groot N.N."/>
        </authorList>
    </citation>
    <scope>NUCLEOTIDE SEQUENCE [LARGE SCALE GENOMIC DNA]</scope>
    <source>
        <strain evidence="3 4">DSM 29433</strain>
    </source>
</reference>
<dbReference type="SUPFAM" id="SSF51905">
    <property type="entry name" value="FAD/NAD(P)-binding domain"/>
    <property type="match status" value="1"/>
</dbReference>
<dbReference type="Pfam" id="PF01266">
    <property type="entry name" value="DAO"/>
    <property type="match status" value="1"/>
</dbReference>
<dbReference type="OrthoDB" id="9806601at2"/>
<evidence type="ECO:0000313" key="3">
    <source>
        <dbReference type="EMBL" id="SFS14977.1"/>
    </source>
</evidence>
<evidence type="ECO:0000313" key="4">
    <source>
        <dbReference type="Proteomes" id="UP000198926"/>
    </source>
</evidence>
<proteinExistence type="predicted"/>
<dbReference type="Gene3D" id="3.30.9.10">
    <property type="entry name" value="D-Amino Acid Oxidase, subunit A, domain 2"/>
    <property type="match status" value="1"/>
</dbReference>
<evidence type="ECO:0000259" key="2">
    <source>
        <dbReference type="Pfam" id="PF01266"/>
    </source>
</evidence>
<keyword evidence="4" id="KW-1185">Reference proteome</keyword>
<dbReference type="Proteomes" id="UP000198926">
    <property type="component" value="Unassembled WGS sequence"/>
</dbReference>
<organism evidence="3 4">
    <name type="scientific">Yoonia litorea</name>
    <dbReference type="NCBI Taxonomy" id="1123755"/>
    <lineage>
        <taxon>Bacteria</taxon>
        <taxon>Pseudomonadati</taxon>
        <taxon>Pseudomonadota</taxon>
        <taxon>Alphaproteobacteria</taxon>
        <taxon>Rhodobacterales</taxon>
        <taxon>Paracoccaceae</taxon>
        <taxon>Yoonia</taxon>
    </lineage>
</organism>
<sequence length="435" mass="47080">MVSPLYRNERPGELPDSWYVASARLPAERPSLKGHHQADVCIIGAGFTGLSTGWELAQKGLDVIIVDAHRVGFGASGRNGGQVWSGYNTPQRKLAKTYGADHAKDLWAITQEAKARVRAICDAHVPDARFRPGIAEAATKPAEVAEMHRDAAFLQDSYGYAEITALDRNQIQDIIRTEDYYGGHLDTCAGHIHPLRFVVGLADLAEGAGARIFERTEAHHISDGDPAIVRCPQGQIRARHVILAGNGYLPNLRRAVTAKVLPVNSFIAATEPLGERASEILTRDIAVSDSKFVNSYYRLSEDKRLLFGGRAAYGIGFPKTLHQEMQARIAATFPQIGKVRIDYAWGGTLGVTATRLPAIQRLAPNVVSAGGYSGVGVALSGMAGKILAEAIAGQAGRFDTLANLRVPTYPGGTLFRSPIRHLAMTWFSLRDRLGV</sequence>
<dbReference type="AlphaFoldDB" id="A0A1I6MH92"/>
<dbReference type="Gene3D" id="3.50.50.60">
    <property type="entry name" value="FAD/NAD(P)-binding domain"/>
    <property type="match status" value="1"/>
</dbReference>